<name>A0A6C0B5Q4_9ZZZZ</name>
<reference evidence="1" key="1">
    <citation type="journal article" date="2020" name="Nature">
        <title>Giant virus diversity and host interactions through global metagenomics.</title>
        <authorList>
            <person name="Schulz F."/>
            <person name="Roux S."/>
            <person name="Paez-Espino D."/>
            <person name="Jungbluth S."/>
            <person name="Walsh D.A."/>
            <person name="Denef V.J."/>
            <person name="McMahon K.D."/>
            <person name="Konstantinidis K.T."/>
            <person name="Eloe-Fadrosh E.A."/>
            <person name="Kyrpides N.C."/>
            <person name="Woyke T."/>
        </authorList>
    </citation>
    <scope>NUCLEOTIDE SEQUENCE</scope>
    <source>
        <strain evidence="1">GVMAG-M-3300009422-16</strain>
    </source>
</reference>
<evidence type="ECO:0008006" key="2">
    <source>
        <dbReference type="Google" id="ProtNLM"/>
    </source>
</evidence>
<protein>
    <recommendedName>
        <fullName evidence="2">Thioredoxin domain-containing protein</fullName>
    </recommendedName>
</protein>
<dbReference type="SUPFAM" id="SSF52833">
    <property type="entry name" value="Thioredoxin-like"/>
    <property type="match status" value="1"/>
</dbReference>
<dbReference type="AlphaFoldDB" id="A0A6C0B5Q4"/>
<organism evidence="1">
    <name type="scientific">viral metagenome</name>
    <dbReference type="NCBI Taxonomy" id="1070528"/>
    <lineage>
        <taxon>unclassified sequences</taxon>
        <taxon>metagenomes</taxon>
        <taxon>organismal metagenomes</taxon>
    </lineage>
</organism>
<dbReference type="Gene3D" id="3.40.30.10">
    <property type="entry name" value="Glutaredoxin"/>
    <property type="match status" value="1"/>
</dbReference>
<accession>A0A6C0B5Q4</accession>
<proteinExistence type="predicted"/>
<sequence length="168" mass="18883">MYNKIRNPKTQRMVSIHGKLGKQILQNYISFLLGGSLKKQTGGAASDRVTAFVTAEWCGPCKNFKAGGDNWYKLTGNDKMEGDAPAAEVIKNLRDSGEKVYWFEHNGTDTLPYDTYTKSNLTDQTMITNIKKAIQGYPTIMSIVKGGDITYFEGKRSIKEVSKWVQQR</sequence>
<evidence type="ECO:0000313" key="1">
    <source>
        <dbReference type="EMBL" id="QHS86813.1"/>
    </source>
</evidence>
<dbReference type="EMBL" id="MN739062">
    <property type="protein sequence ID" value="QHS86813.1"/>
    <property type="molecule type" value="Genomic_DNA"/>
</dbReference>
<dbReference type="InterPro" id="IPR036249">
    <property type="entry name" value="Thioredoxin-like_sf"/>
</dbReference>